<accession>A0A6M0H365</accession>
<dbReference type="Proteomes" id="UP000481872">
    <property type="component" value="Unassembled WGS sequence"/>
</dbReference>
<feature type="transmembrane region" description="Helical" evidence="1">
    <location>
        <begin position="39"/>
        <end position="62"/>
    </location>
</feature>
<organism evidence="2 3">
    <name type="scientific">Clostridium senegalense</name>
    <dbReference type="NCBI Taxonomy" id="1465809"/>
    <lineage>
        <taxon>Bacteria</taxon>
        <taxon>Bacillati</taxon>
        <taxon>Bacillota</taxon>
        <taxon>Clostridia</taxon>
        <taxon>Eubacteriales</taxon>
        <taxon>Clostridiaceae</taxon>
        <taxon>Clostridium</taxon>
    </lineage>
</organism>
<proteinExistence type="predicted"/>
<evidence type="ECO:0000313" key="2">
    <source>
        <dbReference type="EMBL" id="NEU05200.1"/>
    </source>
</evidence>
<feature type="transmembrane region" description="Helical" evidence="1">
    <location>
        <begin position="9"/>
        <end position="33"/>
    </location>
</feature>
<gene>
    <name evidence="2" type="ORF">G3M99_10120</name>
</gene>
<sequence>MKLNIQKIIILLINCILGITIILGPSIITGHFYNVSYLLGGLLISDFIMRTVSFIIGILVIYDSIKRFTTK</sequence>
<dbReference type="EMBL" id="JAAGPU010000017">
    <property type="protein sequence ID" value="NEU05200.1"/>
    <property type="molecule type" value="Genomic_DNA"/>
</dbReference>
<dbReference type="AlphaFoldDB" id="A0A6M0H365"/>
<keyword evidence="1" id="KW-0472">Membrane</keyword>
<keyword evidence="1" id="KW-1133">Transmembrane helix</keyword>
<keyword evidence="1" id="KW-0812">Transmembrane</keyword>
<reference evidence="2 3" key="1">
    <citation type="submission" date="2020-02" db="EMBL/GenBank/DDBJ databases">
        <title>Genome assembly of a novel Clostridium senegalense strain.</title>
        <authorList>
            <person name="Gupta T.B."/>
            <person name="Jauregui R."/>
            <person name="Maclean P."/>
            <person name="Nawarathana A."/>
            <person name="Brightwell G."/>
        </authorList>
    </citation>
    <scope>NUCLEOTIDE SEQUENCE [LARGE SCALE GENOMIC DNA]</scope>
    <source>
        <strain evidence="2 3">AGRFS4</strain>
    </source>
</reference>
<protein>
    <submittedName>
        <fullName evidence="2">Uncharacterized protein</fullName>
    </submittedName>
</protein>
<name>A0A6M0H365_9CLOT</name>
<comment type="caution">
    <text evidence="2">The sequence shown here is derived from an EMBL/GenBank/DDBJ whole genome shotgun (WGS) entry which is preliminary data.</text>
</comment>
<dbReference type="RefSeq" id="WP_199870075.1">
    <property type="nucleotide sequence ID" value="NZ_JAAGPU010000017.1"/>
</dbReference>
<evidence type="ECO:0000256" key="1">
    <source>
        <dbReference type="SAM" id="Phobius"/>
    </source>
</evidence>
<keyword evidence="3" id="KW-1185">Reference proteome</keyword>
<evidence type="ECO:0000313" key="3">
    <source>
        <dbReference type="Proteomes" id="UP000481872"/>
    </source>
</evidence>